<dbReference type="PANTHER" id="PTHR42070">
    <property type="entry name" value="FILAMENT ASSOCIATED PROTEIN, PUTATIVE (AFU_ORTHOLOGUE AFUA_8G06630)-RELATED"/>
    <property type="match status" value="1"/>
</dbReference>
<reference evidence="2" key="1">
    <citation type="journal article" date="2023" name="Mol. Phylogenet. Evol.">
        <title>Genome-scale phylogeny and comparative genomics of the fungal order Sordariales.</title>
        <authorList>
            <person name="Hensen N."/>
            <person name="Bonometti L."/>
            <person name="Westerberg I."/>
            <person name="Brannstrom I.O."/>
            <person name="Guillou S."/>
            <person name="Cros-Aarteil S."/>
            <person name="Calhoun S."/>
            <person name="Haridas S."/>
            <person name="Kuo A."/>
            <person name="Mondo S."/>
            <person name="Pangilinan J."/>
            <person name="Riley R."/>
            <person name="LaButti K."/>
            <person name="Andreopoulos B."/>
            <person name="Lipzen A."/>
            <person name="Chen C."/>
            <person name="Yan M."/>
            <person name="Daum C."/>
            <person name="Ng V."/>
            <person name="Clum A."/>
            <person name="Steindorff A."/>
            <person name="Ohm R.A."/>
            <person name="Martin F."/>
            <person name="Silar P."/>
            <person name="Natvig D.O."/>
            <person name="Lalanne C."/>
            <person name="Gautier V."/>
            <person name="Ament-Velasquez S.L."/>
            <person name="Kruys A."/>
            <person name="Hutchinson M.I."/>
            <person name="Powell A.J."/>
            <person name="Barry K."/>
            <person name="Miller A.N."/>
            <person name="Grigoriev I.V."/>
            <person name="Debuchy R."/>
            <person name="Gladieux P."/>
            <person name="Hiltunen Thoren M."/>
            <person name="Johannesson H."/>
        </authorList>
    </citation>
    <scope>NUCLEOTIDE SEQUENCE</scope>
    <source>
        <strain evidence="2">CBS 508.74</strain>
    </source>
</reference>
<feature type="region of interest" description="Disordered" evidence="1">
    <location>
        <begin position="93"/>
        <end position="128"/>
    </location>
</feature>
<feature type="compositionally biased region" description="Pro residues" evidence="1">
    <location>
        <begin position="98"/>
        <end position="107"/>
    </location>
</feature>
<evidence type="ECO:0000256" key="1">
    <source>
        <dbReference type="SAM" id="MobiDB-lite"/>
    </source>
</evidence>
<dbReference type="Proteomes" id="UP001302812">
    <property type="component" value="Unassembled WGS sequence"/>
</dbReference>
<feature type="region of interest" description="Disordered" evidence="1">
    <location>
        <begin position="1"/>
        <end position="25"/>
    </location>
</feature>
<sequence length="321" mass="34480">MVEKAHQDSSAAARIRNNQRRSRARHREFVEELKARVRDYERQGVQATLEMREAARKVALENSRLRSLLMSRGITSDEINHYLASFDSQLQASRIPTPSVPTPPPQPRRADRDRVPPPVLVPVSEPPCQNVPERVPSCPPMTSSSITCPIAFMPNPAGHQQTTTPVLLPVDDDSTSSSSATGSEMLLPEGERTETSVNNNMNLDAPISALDTLAVAAGADSLQSCCGPITQCSPAAAGDGIVLPQAQLCSRPAESAPPDPIPKTPTPTASHLEMSCTAAARIVASMYKDGSEELAREALGCSGPDECLVKNTVLFQLLDRS</sequence>
<dbReference type="CDD" id="cd14688">
    <property type="entry name" value="bZIP_YAP"/>
    <property type="match status" value="1"/>
</dbReference>
<evidence type="ECO:0008006" key="4">
    <source>
        <dbReference type="Google" id="ProtNLM"/>
    </source>
</evidence>
<protein>
    <recommendedName>
        <fullName evidence="4">BZIP domain-containing protein</fullName>
    </recommendedName>
</protein>
<dbReference type="AlphaFoldDB" id="A0AAN6YSL1"/>
<dbReference type="RefSeq" id="XP_064670466.1">
    <property type="nucleotide sequence ID" value="XM_064815133.1"/>
</dbReference>
<reference evidence="2" key="2">
    <citation type="submission" date="2023-05" db="EMBL/GenBank/DDBJ databases">
        <authorList>
            <consortium name="Lawrence Berkeley National Laboratory"/>
            <person name="Steindorff A."/>
            <person name="Hensen N."/>
            <person name="Bonometti L."/>
            <person name="Westerberg I."/>
            <person name="Brannstrom I.O."/>
            <person name="Guillou S."/>
            <person name="Cros-Aarteil S."/>
            <person name="Calhoun S."/>
            <person name="Haridas S."/>
            <person name="Kuo A."/>
            <person name="Mondo S."/>
            <person name="Pangilinan J."/>
            <person name="Riley R."/>
            <person name="Labutti K."/>
            <person name="Andreopoulos B."/>
            <person name="Lipzen A."/>
            <person name="Chen C."/>
            <person name="Yanf M."/>
            <person name="Daum C."/>
            <person name="Ng V."/>
            <person name="Clum A."/>
            <person name="Ohm R."/>
            <person name="Martin F."/>
            <person name="Silar P."/>
            <person name="Natvig D."/>
            <person name="Lalanne C."/>
            <person name="Gautier V."/>
            <person name="Ament-Velasquez S.L."/>
            <person name="Kruys A."/>
            <person name="Hutchinson M.I."/>
            <person name="Powell A.J."/>
            <person name="Barry K."/>
            <person name="Miller A.N."/>
            <person name="Grigoriev I.V."/>
            <person name="Debuchy R."/>
            <person name="Gladieux P."/>
            <person name="Thoren M.H."/>
            <person name="Johannesson H."/>
        </authorList>
    </citation>
    <scope>NUCLEOTIDE SEQUENCE</scope>
    <source>
        <strain evidence="2">CBS 508.74</strain>
    </source>
</reference>
<evidence type="ECO:0000313" key="2">
    <source>
        <dbReference type="EMBL" id="KAK4112896.1"/>
    </source>
</evidence>
<feature type="region of interest" description="Disordered" evidence="1">
    <location>
        <begin position="172"/>
        <end position="192"/>
    </location>
</feature>
<gene>
    <name evidence="2" type="ORF">N656DRAFT_779114</name>
</gene>
<comment type="caution">
    <text evidence="2">The sequence shown here is derived from an EMBL/GenBank/DDBJ whole genome shotgun (WGS) entry which is preliminary data.</text>
</comment>
<accession>A0AAN6YSL1</accession>
<proteinExistence type="predicted"/>
<dbReference type="GeneID" id="89939258"/>
<organism evidence="2 3">
    <name type="scientific">Canariomyces notabilis</name>
    <dbReference type="NCBI Taxonomy" id="2074819"/>
    <lineage>
        <taxon>Eukaryota</taxon>
        <taxon>Fungi</taxon>
        <taxon>Dikarya</taxon>
        <taxon>Ascomycota</taxon>
        <taxon>Pezizomycotina</taxon>
        <taxon>Sordariomycetes</taxon>
        <taxon>Sordariomycetidae</taxon>
        <taxon>Sordariales</taxon>
        <taxon>Chaetomiaceae</taxon>
        <taxon>Canariomyces</taxon>
    </lineage>
</organism>
<name>A0AAN6YSL1_9PEZI</name>
<evidence type="ECO:0000313" key="3">
    <source>
        <dbReference type="Proteomes" id="UP001302812"/>
    </source>
</evidence>
<dbReference type="PANTHER" id="PTHR42070:SF1">
    <property type="entry name" value="FILAMENT ASSOCIATED PROTEIN, PUTATIVE (AFU_ORTHOLOGUE AFUA_8G06630)-RELATED"/>
    <property type="match status" value="1"/>
</dbReference>
<keyword evidence="3" id="KW-1185">Reference proteome</keyword>
<dbReference type="EMBL" id="MU853341">
    <property type="protein sequence ID" value="KAK4112896.1"/>
    <property type="molecule type" value="Genomic_DNA"/>
</dbReference>